<keyword evidence="5" id="KW-0690">Ribosome biogenesis</keyword>
<dbReference type="OrthoDB" id="46571at2"/>
<reference evidence="7" key="2">
    <citation type="submission" date="2011-10" db="EMBL/GenBank/DDBJ databases">
        <title>The Genome Sequence of Granulicatella elegans ATCC 700633.</title>
        <authorList>
            <consortium name="The Broad Institute Genome Sequencing Platform"/>
            <consortium name="The Broad Institute Genome Sequencing Center for Infectious Disease"/>
            <person name="Earl A."/>
            <person name="Ward D."/>
            <person name="Feldgarden M."/>
            <person name="Gevers D."/>
            <person name="Sibley C.D."/>
            <person name="Field T.R."/>
            <person name="Grinwis M."/>
            <person name="Eshaghurshan C.S."/>
            <person name="Surette M.G."/>
            <person name="Young S.K."/>
            <person name="Zeng Q."/>
            <person name="Gargeya S."/>
            <person name="Fitzgerald M."/>
            <person name="Haas B."/>
            <person name="Abouelleil A."/>
            <person name="Alvarado L."/>
            <person name="Arachchi H.M."/>
            <person name="Berlin A."/>
            <person name="Brown A."/>
            <person name="Chapman S.B."/>
            <person name="Chen Z."/>
            <person name="Dunbar C."/>
            <person name="Freedman E."/>
            <person name="Gearin G."/>
            <person name="Goldberg J."/>
            <person name="Griggs A."/>
            <person name="Gujja S."/>
            <person name="Heiman D."/>
            <person name="Howarth C."/>
            <person name="Larson L."/>
            <person name="Lui A."/>
            <person name="MacDonald P.J.P."/>
            <person name="Montmayeur A."/>
            <person name="Murphy C."/>
            <person name="Neiman D."/>
            <person name="Pearson M."/>
            <person name="Priest M."/>
            <person name="Roberts A."/>
            <person name="Saif S."/>
            <person name="Shea T."/>
            <person name="Shenoy N."/>
            <person name="Sisk P."/>
            <person name="Stolte C."/>
            <person name="Sykes S."/>
            <person name="Wortman J."/>
            <person name="Nusbaum C."/>
            <person name="Birren B."/>
        </authorList>
    </citation>
    <scope>NUCLEOTIDE SEQUENCE [LARGE SCALE GENOMIC DNA]</scope>
    <source>
        <strain evidence="7">ATCC 700633</strain>
    </source>
</reference>
<comment type="function">
    <text evidence="5">Involved in correct processing of both the 5' and 3' ends of 23S rRNA precursor. Processes 30S rRNA precursor transcript even in absence of ribonuclease 3 (Rnc); Rnc processes 30S rRNA into smaller rRNA precursors.</text>
</comment>
<dbReference type="STRING" id="626369.HMPREF0446_01541"/>
<keyword evidence="5" id="KW-0694">RNA-binding</keyword>
<keyword evidence="2 5" id="KW-0540">Nuclease</keyword>
<evidence type="ECO:0000256" key="4">
    <source>
        <dbReference type="ARBA" id="ARBA00022801"/>
    </source>
</evidence>
<evidence type="ECO:0000259" key="6">
    <source>
        <dbReference type="SMART" id="SM00535"/>
    </source>
</evidence>
<evidence type="ECO:0000256" key="2">
    <source>
        <dbReference type="ARBA" id="ARBA00022722"/>
    </source>
</evidence>
<dbReference type="PIRSF" id="PIRSF005520">
    <property type="entry name" value="UCP005520"/>
    <property type="match status" value="1"/>
</dbReference>
<evidence type="ECO:0000256" key="1">
    <source>
        <dbReference type="ARBA" id="ARBA00022552"/>
    </source>
</evidence>
<comment type="subunit">
    <text evidence="5">Homodimer.</text>
</comment>
<protein>
    <recommendedName>
        <fullName evidence="5">Mini-ribonuclease 3</fullName>
        <shortName evidence="5">Mini-3</shortName>
        <shortName evidence="5">Mini-RNase 3</shortName>
        <ecNumber evidence="5">3.1.26.-</ecNumber>
    </recommendedName>
    <alternativeName>
        <fullName evidence="5">Mini-RNase III</fullName>
        <shortName evidence="5">Mini-III</shortName>
    </alternativeName>
</protein>
<dbReference type="InterPro" id="IPR036389">
    <property type="entry name" value="RNase_III_sf"/>
</dbReference>
<dbReference type="AlphaFoldDB" id="D0BNK6"/>
<organism evidence="7 8">
    <name type="scientific">Granulicatella elegans ATCC 700633</name>
    <dbReference type="NCBI Taxonomy" id="626369"/>
    <lineage>
        <taxon>Bacteria</taxon>
        <taxon>Bacillati</taxon>
        <taxon>Bacillota</taxon>
        <taxon>Bacilli</taxon>
        <taxon>Lactobacillales</taxon>
        <taxon>Carnobacteriaceae</taxon>
        <taxon>Granulicatella</taxon>
    </lineage>
</organism>
<dbReference type="GO" id="GO:0004525">
    <property type="term" value="F:ribonuclease III activity"/>
    <property type="evidence" value="ECO:0007669"/>
    <property type="project" value="InterPro"/>
</dbReference>
<keyword evidence="5" id="KW-0963">Cytoplasm</keyword>
<dbReference type="HOGENOM" id="CLU_091169_2_0_9"/>
<feature type="active site" evidence="5">
    <location>
        <position position="20"/>
    </location>
</feature>
<comment type="caution">
    <text evidence="7">The sequence shown here is derived from an EMBL/GenBank/DDBJ whole genome shotgun (WGS) entry which is preliminary data.</text>
</comment>
<dbReference type="GO" id="GO:0005737">
    <property type="term" value="C:cytoplasm"/>
    <property type="evidence" value="ECO:0007669"/>
    <property type="project" value="UniProtKB-SubCell"/>
</dbReference>
<keyword evidence="8" id="KW-1185">Reference proteome</keyword>
<dbReference type="PANTHER" id="PTHR34276:SF1">
    <property type="entry name" value="MINI-RIBONUCLEASE 3"/>
    <property type="match status" value="1"/>
</dbReference>
<dbReference type="InterPro" id="IPR008226">
    <property type="entry name" value="Mini3_fam"/>
</dbReference>
<dbReference type="Gene3D" id="1.10.1520.10">
    <property type="entry name" value="Ribonuclease III domain"/>
    <property type="match status" value="1"/>
</dbReference>
<comment type="subcellular location">
    <subcellularLocation>
        <location evidence="5">Cytoplasm</location>
    </subcellularLocation>
</comment>
<evidence type="ECO:0000313" key="8">
    <source>
        <dbReference type="Proteomes" id="UP000002939"/>
    </source>
</evidence>
<dbReference type="EMBL" id="ACRF02000001">
    <property type="protein sequence ID" value="EEW92471.2"/>
    <property type="molecule type" value="Genomic_DNA"/>
</dbReference>
<sequence length="135" mass="15771">MEIIKDWHLLNGLTLAYMGDGIYELYIRQHVLRTGKTKPNILHREATRYVSAKAQASLIQQMLDNESFLTEEELEYFKRGRNAKSHTKAKNADVITYRMSTGFEAMIGYLYLSGQKERLEEVIEWCIQQVEEKHG</sequence>
<evidence type="ECO:0000256" key="5">
    <source>
        <dbReference type="HAMAP-Rule" id="MF_01468"/>
    </source>
</evidence>
<dbReference type="eggNOG" id="COG1939">
    <property type="taxonomic scope" value="Bacteria"/>
</dbReference>
<keyword evidence="1 5" id="KW-0698">rRNA processing</keyword>
<comment type="similarity">
    <text evidence="5">Belongs to the MrnC RNase family.</text>
</comment>
<dbReference type="HAMAP" id="MF_01468">
    <property type="entry name" value="RNase_Mini_III"/>
    <property type="match status" value="1"/>
</dbReference>
<dbReference type="GO" id="GO:0006364">
    <property type="term" value="P:rRNA processing"/>
    <property type="evidence" value="ECO:0007669"/>
    <property type="project" value="UniProtKB-UniRule"/>
</dbReference>
<keyword evidence="3 5" id="KW-0255">Endonuclease</keyword>
<evidence type="ECO:0000256" key="3">
    <source>
        <dbReference type="ARBA" id="ARBA00022759"/>
    </source>
</evidence>
<dbReference type="CDD" id="cd00593">
    <property type="entry name" value="RIBOc"/>
    <property type="match status" value="1"/>
</dbReference>
<dbReference type="GO" id="GO:0019843">
    <property type="term" value="F:rRNA binding"/>
    <property type="evidence" value="ECO:0007669"/>
    <property type="project" value="UniProtKB-UniRule"/>
</dbReference>
<evidence type="ECO:0000313" key="7">
    <source>
        <dbReference type="EMBL" id="EEW92471.2"/>
    </source>
</evidence>
<name>D0BNK6_9LACT</name>
<reference evidence="7" key="1">
    <citation type="submission" date="2009-09" db="EMBL/GenBank/DDBJ databases">
        <authorList>
            <consortium name="The Broad Institute Genome Sequencing Platform"/>
            <person name="Ward D."/>
            <person name="Feldgarden M."/>
            <person name="Earl A."/>
            <person name="Young S.K."/>
            <person name="Zeng Q."/>
            <person name="Koehrsen M."/>
            <person name="Alvarado L."/>
            <person name="Berlin A."/>
            <person name="Bochicchio J."/>
            <person name="Borenstein D."/>
            <person name="Chapman S.B."/>
            <person name="Chen Z."/>
            <person name="Engels R."/>
            <person name="Freedman E."/>
            <person name="Gellesch M."/>
            <person name="Goldberg J."/>
            <person name="Griggs A."/>
            <person name="Gujja S."/>
            <person name="Heilman E."/>
            <person name="Heiman D."/>
            <person name="Hepburn T."/>
            <person name="Howarth C."/>
            <person name="Jen D."/>
            <person name="Larson L."/>
            <person name="Lewis B."/>
            <person name="Mehta T."/>
            <person name="Park D."/>
            <person name="Pearson M."/>
            <person name="Roberts A."/>
            <person name="Saif S."/>
            <person name="Shea T."/>
            <person name="Shenoy N."/>
            <person name="Sisk P."/>
            <person name="Stolte C."/>
            <person name="Sykes S."/>
            <person name="Thomson T."/>
            <person name="Walk T."/>
            <person name="White J."/>
            <person name="Yandava C."/>
            <person name="Sibley C.D."/>
            <person name="Field T.R."/>
            <person name="Grinwis M."/>
            <person name="Eshaghurshan C.S."/>
            <person name="Surette M.G."/>
            <person name="Haas B."/>
            <person name="Nusbaum C."/>
            <person name="Birren B."/>
        </authorList>
    </citation>
    <scope>NUCLEOTIDE SEQUENCE [LARGE SCALE GENOMIC DNA]</scope>
    <source>
        <strain evidence="7">ATCC 700633</strain>
    </source>
</reference>
<proteinExistence type="inferred from homology"/>
<keyword evidence="4 5" id="KW-0378">Hydrolase</keyword>
<dbReference type="InterPro" id="IPR000999">
    <property type="entry name" value="RNase_III_dom"/>
</dbReference>
<dbReference type="SUPFAM" id="SSF69065">
    <property type="entry name" value="RNase III domain-like"/>
    <property type="match status" value="1"/>
</dbReference>
<accession>D0BNK6</accession>
<gene>
    <name evidence="5" type="primary">mrnC</name>
    <name evidence="7" type="ORF">HMPREF0446_01541</name>
</gene>
<dbReference type="SMART" id="SM00535">
    <property type="entry name" value="RIBOc"/>
    <property type="match status" value="1"/>
</dbReference>
<feature type="domain" description="RNase III" evidence="6">
    <location>
        <begin position="1"/>
        <end position="135"/>
    </location>
</feature>
<keyword evidence="5" id="KW-0699">rRNA-binding</keyword>
<dbReference type="Pfam" id="PF00636">
    <property type="entry name" value="Ribonuclease_3"/>
    <property type="match status" value="1"/>
</dbReference>
<dbReference type="EC" id="3.1.26.-" evidence="5"/>
<keyword evidence="5" id="KW-0460">Magnesium</keyword>
<dbReference type="Proteomes" id="UP000002939">
    <property type="component" value="Unassembled WGS sequence"/>
</dbReference>
<dbReference type="PANTHER" id="PTHR34276">
    <property type="entry name" value="MINI-RIBONUCLEASE 3"/>
    <property type="match status" value="1"/>
</dbReference>
<comment type="cofactor">
    <cofactor evidence="5">
        <name>Mg(2+)</name>
        <dbReference type="ChEBI" id="CHEBI:18420"/>
    </cofactor>
</comment>